<proteinExistence type="predicted"/>
<sequence length="71" mass="8308">MERQNVQSSNLRSIGYDQTTQTLEIEFNNGGIYQYYNVPQIIYEGLLNASSHGKFFHQYIKDIKVAKITYK</sequence>
<dbReference type="RefSeq" id="WP_149546326.1">
    <property type="nucleotide sequence ID" value="NZ_VTPS01000030.1"/>
</dbReference>
<comment type="caution">
    <text evidence="2">The sequence shown here is derived from an EMBL/GenBank/DDBJ whole genome shotgun (WGS) entry which is preliminary data.</text>
</comment>
<gene>
    <name evidence="2" type="ORF">FWJ32_12645</name>
</gene>
<protein>
    <submittedName>
        <fullName evidence="2">KTSC domain-containing protein</fullName>
    </submittedName>
</protein>
<evidence type="ECO:0000259" key="1">
    <source>
        <dbReference type="Pfam" id="PF13619"/>
    </source>
</evidence>
<evidence type="ECO:0000313" key="3">
    <source>
        <dbReference type="Proteomes" id="UP000322976"/>
    </source>
</evidence>
<organism evidence="2 3">
    <name type="scientific">Calorimonas adulescens</name>
    <dbReference type="NCBI Taxonomy" id="2606906"/>
    <lineage>
        <taxon>Bacteria</taxon>
        <taxon>Bacillati</taxon>
        <taxon>Bacillota</taxon>
        <taxon>Clostridia</taxon>
        <taxon>Thermoanaerobacterales</taxon>
        <taxon>Thermoanaerobacteraceae</taxon>
        <taxon>Calorimonas</taxon>
    </lineage>
</organism>
<dbReference type="Proteomes" id="UP000322976">
    <property type="component" value="Unassembled WGS sequence"/>
</dbReference>
<reference evidence="2 3" key="1">
    <citation type="submission" date="2019-08" db="EMBL/GenBank/DDBJ databases">
        <title>Calorimonas adulescens gen. nov., sp. nov., an anaerobic thermophilic bacterium from Sakhalin hot spring.</title>
        <authorList>
            <person name="Khomyakova M.A."/>
            <person name="Merkel A.Y."/>
            <person name="Novikov A."/>
            <person name="Bonch-Osmolovskaya E.A."/>
            <person name="Slobodkin A.I."/>
        </authorList>
    </citation>
    <scope>NUCLEOTIDE SEQUENCE [LARGE SCALE GENOMIC DNA]</scope>
    <source>
        <strain evidence="2 3">A05MB</strain>
    </source>
</reference>
<accession>A0A5D8Q831</accession>
<keyword evidence="3" id="KW-1185">Reference proteome</keyword>
<evidence type="ECO:0000313" key="2">
    <source>
        <dbReference type="EMBL" id="TZE80651.1"/>
    </source>
</evidence>
<dbReference type="InterPro" id="IPR025309">
    <property type="entry name" value="KTSC_dom"/>
</dbReference>
<name>A0A5D8Q831_9THEO</name>
<dbReference type="EMBL" id="VTPS01000030">
    <property type="protein sequence ID" value="TZE80651.1"/>
    <property type="molecule type" value="Genomic_DNA"/>
</dbReference>
<dbReference type="AlphaFoldDB" id="A0A5D8Q831"/>
<dbReference type="Pfam" id="PF13619">
    <property type="entry name" value="KTSC"/>
    <property type="match status" value="1"/>
</dbReference>
<feature type="domain" description="KTSC" evidence="1">
    <location>
        <begin position="7"/>
        <end position="62"/>
    </location>
</feature>